<dbReference type="GO" id="GO:0008800">
    <property type="term" value="F:beta-lactamase activity"/>
    <property type="evidence" value="ECO:0007669"/>
    <property type="project" value="UniProtKB-EC"/>
</dbReference>
<dbReference type="InterPro" id="IPR012338">
    <property type="entry name" value="Beta-lactam/transpept-like"/>
</dbReference>
<evidence type="ECO:0000313" key="6">
    <source>
        <dbReference type="EMBL" id="CUO92556.1"/>
    </source>
</evidence>
<accession>A0A174J2U0</accession>
<dbReference type="SUPFAM" id="SSF56601">
    <property type="entry name" value="beta-lactamase/transpeptidase-like"/>
    <property type="match status" value="1"/>
</dbReference>
<dbReference type="AlphaFoldDB" id="A0A174J2U0"/>
<dbReference type="GO" id="GO:0030655">
    <property type="term" value="P:beta-lactam antibiotic catabolic process"/>
    <property type="evidence" value="ECO:0007669"/>
    <property type="project" value="InterPro"/>
</dbReference>
<feature type="domain" description="Beta-lactamase class A catalytic" evidence="5">
    <location>
        <begin position="48"/>
        <end position="269"/>
    </location>
</feature>
<evidence type="ECO:0000256" key="2">
    <source>
        <dbReference type="ARBA" id="ARBA00009009"/>
    </source>
</evidence>
<evidence type="ECO:0000256" key="3">
    <source>
        <dbReference type="ARBA" id="ARBA00012865"/>
    </source>
</evidence>
<dbReference type="Gene3D" id="3.40.710.10">
    <property type="entry name" value="DD-peptidase/beta-lactamase superfamily"/>
    <property type="match status" value="1"/>
</dbReference>
<dbReference type="Pfam" id="PF13354">
    <property type="entry name" value="Beta-lactamase2"/>
    <property type="match status" value="1"/>
</dbReference>
<dbReference type="GO" id="GO:0046677">
    <property type="term" value="P:response to antibiotic"/>
    <property type="evidence" value="ECO:0007669"/>
    <property type="project" value="InterPro"/>
</dbReference>
<dbReference type="InterPro" id="IPR000871">
    <property type="entry name" value="Beta-lactam_class-A"/>
</dbReference>
<dbReference type="Proteomes" id="UP000736888">
    <property type="component" value="Unassembled WGS sequence"/>
</dbReference>
<dbReference type="EMBL" id="JAHPYS010000017">
    <property type="protein sequence ID" value="MBU9138975.1"/>
    <property type="molecule type" value="Genomic_DNA"/>
</dbReference>
<dbReference type="EMBL" id="CYZI01000023">
    <property type="protein sequence ID" value="CUO92556.1"/>
    <property type="molecule type" value="Genomic_DNA"/>
</dbReference>
<name>A0A174J2U0_PHOVU</name>
<dbReference type="Proteomes" id="UP000095333">
    <property type="component" value="Unassembled WGS sequence"/>
</dbReference>
<gene>
    <name evidence="6" type="primary">per1_2</name>
    <name evidence="7" type="synonym">bla</name>
    <name evidence="6" type="ORF">ERS852457_03086</name>
    <name evidence="7" type="ORF">KTG10_09485</name>
</gene>
<dbReference type="PANTHER" id="PTHR35333:SF3">
    <property type="entry name" value="BETA-LACTAMASE-TYPE TRANSPEPTIDASE FOLD CONTAINING PROTEIN"/>
    <property type="match status" value="1"/>
</dbReference>
<comment type="catalytic activity">
    <reaction evidence="1">
        <text>a beta-lactam + H2O = a substituted beta-amino acid</text>
        <dbReference type="Rhea" id="RHEA:20401"/>
        <dbReference type="ChEBI" id="CHEBI:15377"/>
        <dbReference type="ChEBI" id="CHEBI:35627"/>
        <dbReference type="ChEBI" id="CHEBI:140347"/>
        <dbReference type="EC" id="3.5.2.6"/>
    </reaction>
</comment>
<evidence type="ECO:0000256" key="1">
    <source>
        <dbReference type="ARBA" id="ARBA00001526"/>
    </source>
</evidence>
<feature type="signal peptide" evidence="4">
    <location>
        <begin position="1"/>
        <end position="19"/>
    </location>
</feature>
<protein>
    <recommendedName>
        <fullName evidence="3">beta-lactamase</fullName>
        <ecNumber evidence="3">3.5.2.6</ecNumber>
    </recommendedName>
</protein>
<reference evidence="6 8" key="1">
    <citation type="submission" date="2015-09" db="EMBL/GenBank/DDBJ databases">
        <authorList>
            <consortium name="Pathogen Informatics"/>
        </authorList>
    </citation>
    <scope>NUCLEOTIDE SEQUENCE [LARGE SCALE GENOMIC DNA]</scope>
    <source>
        <strain evidence="6 8">2789STDY5834842</strain>
    </source>
</reference>
<dbReference type="NCBIfam" id="NF033103">
    <property type="entry name" value="bla_class_A"/>
    <property type="match status" value="1"/>
</dbReference>
<reference evidence="7" key="2">
    <citation type="submission" date="2021-06" db="EMBL/GenBank/DDBJ databases">
        <title>Collection of gut derived symbiotic bacterial strains cultured from healthy donors.</title>
        <authorList>
            <person name="Lin H."/>
            <person name="Littmann E."/>
            <person name="Pamer E.G."/>
        </authorList>
    </citation>
    <scope>NUCLEOTIDE SEQUENCE</scope>
    <source>
        <strain evidence="7">MSK.6.33</strain>
    </source>
</reference>
<dbReference type="PANTHER" id="PTHR35333">
    <property type="entry name" value="BETA-LACTAMASE"/>
    <property type="match status" value="1"/>
</dbReference>
<feature type="chain" id="PRO_5008024803" description="beta-lactamase" evidence="4">
    <location>
        <begin position="20"/>
        <end position="298"/>
    </location>
</feature>
<sequence>MRKLLLIIIYLSFISPAFAGGNKAIENALHEYIKGKDARIGVAVIINGKDTVSVNGNRDFPMMSVVKFPLALTVAHWINTNGMSLNDTVTFSEKAMKEDTYSPMLKKYGKSRNTITIRELLEWSLVESDNNAADILLHRVGGTSGVTSIMRQMGISDEIVIGALEEDMHRDPYLSYLNRTTPLAMAQLFDRFYHELRNASQLYSEISVMLEQCRTGLDRLAFPLLPTNALIGHKTGTGFPTPEGRISAVNDCGYVNLPNGTRYSVAVFVADSNYDIATTSAIIAEVSKIVLEGLIKQK</sequence>
<organism evidence="6 8">
    <name type="scientific">Phocaeicola vulgatus</name>
    <name type="common">Bacteroides vulgatus</name>
    <dbReference type="NCBI Taxonomy" id="821"/>
    <lineage>
        <taxon>Bacteria</taxon>
        <taxon>Pseudomonadati</taxon>
        <taxon>Bacteroidota</taxon>
        <taxon>Bacteroidia</taxon>
        <taxon>Bacteroidales</taxon>
        <taxon>Bacteroidaceae</taxon>
        <taxon>Phocaeicola</taxon>
    </lineage>
</organism>
<dbReference type="EC" id="3.5.2.6" evidence="3"/>
<proteinExistence type="inferred from homology"/>
<keyword evidence="4" id="KW-0732">Signal</keyword>
<evidence type="ECO:0000256" key="4">
    <source>
        <dbReference type="SAM" id="SignalP"/>
    </source>
</evidence>
<evidence type="ECO:0000259" key="5">
    <source>
        <dbReference type="Pfam" id="PF13354"/>
    </source>
</evidence>
<evidence type="ECO:0000313" key="7">
    <source>
        <dbReference type="EMBL" id="MBU9138975.1"/>
    </source>
</evidence>
<evidence type="ECO:0000313" key="8">
    <source>
        <dbReference type="Proteomes" id="UP000095333"/>
    </source>
</evidence>
<comment type="similarity">
    <text evidence="2">Belongs to the class-A beta-lactamase family.</text>
</comment>
<keyword evidence="6" id="KW-0378">Hydrolase</keyword>
<dbReference type="InterPro" id="IPR045155">
    <property type="entry name" value="Beta-lactam_cat"/>
</dbReference>
<dbReference type="RefSeq" id="WP_057250579.1">
    <property type="nucleotide sequence ID" value="NZ_CYZI01000023.1"/>
</dbReference>